<dbReference type="RefSeq" id="WP_268601384.1">
    <property type="nucleotide sequence ID" value="NZ_JAMDLV010000006.1"/>
</dbReference>
<dbReference type="SUPFAM" id="SSF88659">
    <property type="entry name" value="Sigma3 and sigma4 domains of RNA polymerase sigma factors"/>
    <property type="match status" value="1"/>
</dbReference>
<dbReference type="EMBL" id="JAMDLW010000023">
    <property type="protein sequence ID" value="MCY9521346.1"/>
    <property type="molecule type" value="Genomic_DNA"/>
</dbReference>
<feature type="domain" description="RNA polymerase sigma factor 70 region 4 type 2" evidence="2">
    <location>
        <begin position="134"/>
        <end position="186"/>
    </location>
</feature>
<accession>A0ABT4DVG6</accession>
<evidence type="ECO:0000259" key="2">
    <source>
        <dbReference type="Pfam" id="PF08281"/>
    </source>
</evidence>
<dbReference type="InterPro" id="IPR013324">
    <property type="entry name" value="RNA_pol_sigma_r3/r4-like"/>
</dbReference>
<dbReference type="Proteomes" id="UP001207626">
    <property type="component" value="Unassembled WGS sequence"/>
</dbReference>
<gene>
    <name evidence="3" type="ORF">M5X09_17010</name>
</gene>
<dbReference type="CDD" id="cd06171">
    <property type="entry name" value="Sigma70_r4"/>
    <property type="match status" value="1"/>
</dbReference>
<keyword evidence="4" id="KW-1185">Reference proteome</keyword>
<organism evidence="3 4">
    <name type="scientific">Paenibacillus apiarius</name>
    <dbReference type="NCBI Taxonomy" id="46240"/>
    <lineage>
        <taxon>Bacteria</taxon>
        <taxon>Bacillati</taxon>
        <taxon>Bacillota</taxon>
        <taxon>Bacilli</taxon>
        <taxon>Bacillales</taxon>
        <taxon>Paenibacillaceae</taxon>
        <taxon>Paenibacillus</taxon>
    </lineage>
</organism>
<sequence>MEDLIPEYKDTRKTLQRKREELKRLRDEKKEQRARLMGKVTLPTTFQPDRETLEAEIATLDSDMKSLGGMISDAEYILEWLETGRRPGNKRGIERLAAYQRERPVDPLKMQAYIAKTSAGGAVQAARITDKELDRIEFALGQLTTRERECYEMTRGNGLSFAETGRLLDIDKSTVQSYVGLAEEKLRHHTKQADLFDYIDF</sequence>
<evidence type="ECO:0000256" key="1">
    <source>
        <dbReference type="SAM" id="MobiDB-lite"/>
    </source>
</evidence>
<dbReference type="InterPro" id="IPR013249">
    <property type="entry name" value="RNA_pol_sigma70_r4_t2"/>
</dbReference>
<evidence type="ECO:0000313" key="3">
    <source>
        <dbReference type="EMBL" id="MCY9521346.1"/>
    </source>
</evidence>
<name>A0ABT4DVG6_9BACL</name>
<evidence type="ECO:0000313" key="4">
    <source>
        <dbReference type="Proteomes" id="UP001207626"/>
    </source>
</evidence>
<dbReference type="NCBIfam" id="NF005385">
    <property type="entry name" value="PRK06930.1"/>
    <property type="match status" value="1"/>
</dbReference>
<dbReference type="InterPro" id="IPR036388">
    <property type="entry name" value="WH-like_DNA-bd_sf"/>
</dbReference>
<protein>
    <submittedName>
        <fullName evidence="3">Fis family transcriptional regulator</fullName>
    </submittedName>
</protein>
<comment type="caution">
    <text evidence="3">The sequence shown here is derived from an EMBL/GenBank/DDBJ whole genome shotgun (WGS) entry which is preliminary data.</text>
</comment>
<feature type="region of interest" description="Disordered" evidence="1">
    <location>
        <begin position="1"/>
        <end position="21"/>
    </location>
</feature>
<dbReference type="Pfam" id="PF08281">
    <property type="entry name" value="Sigma70_r4_2"/>
    <property type="match status" value="1"/>
</dbReference>
<reference evidence="3 4" key="1">
    <citation type="submission" date="2022-05" db="EMBL/GenBank/DDBJ databases">
        <title>Genome Sequencing of Bee-Associated Microbes.</title>
        <authorList>
            <person name="Dunlap C."/>
        </authorList>
    </citation>
    <scope>NUCLEOTIDE SEQUENCE [LARGE SCALE GENOMIC DNA]</scope>
    <source>
        <strain evidence="3 4">NRRL NRS-1438</strain>
    </source>
</reference>
<proteinExistence type="predicted"/>
<dbReference type="Gene3D" id="1.10.10.10">
    <property type="entry name" value="Winged helix-like DNA-binding domain superfamily/Winged helix DNA-binding domain"/>
    <property type="match status" value="1"/>
</dbReference>